<organism evidence="2 3">
    <name type="scientific">Pholiota conissans</name>
    <dbReference type="NCBI Taxonomy" id="109636"/>
    <lineage>
        <taxon>Eukaryota</taxon>
        <taxon>Fungi</taxon>
        <taxon>Dikarya</taxon>
        <taxon>Basidiomycota</taxon>
        <taxon>Agaricomycotina</taxon>
        <taxon>Agaricomycetes</taxon>
        <taxon>Agaricomycetidae</taxon>
        <taxon>Agaricales</taxon>
        <taxon>Agaricineae</taxon>
        <taxon>Strophariaceae</taxon>
        <taxon>Pholiota</taxon>
    </lineage>
</organism>
<proteinExistence type="predicted"/>
<feature type="compositionally biased region" description="Basic and acidic residues" evidence="1">
    <location>
        <begin position="61"/>
        <end position="74"/>
    </location>
</feature>
<reference evidence="2" key="1">
    <citation type="submission" date="2020-11" db="EMBL/GenBank/DDBJ databases">
        <authorList>
            <consortium name="DOE Joint Genome Institute"/>
            <person name="Ahrendt S."/>
            <person name="Riley R."/>
            <person name="Andreopoulos W."/>
            <person name="Labutti K."/>
            <person name="Pangilinan J."/>
            <person name="Ruiz-Duenas F.J."/>
            <person name="Barrasa J.M."/>
            <person name="Sanchez-Garcia M."/>
            <person name="Camarero S."/>
            <person name="Miyauchi S."/>
            <person name="Serrano A."/>
            <person name="Linde D."/>
            <person name="Babiker R."/>
            <person name="Drula E."/>
            <person name="Ayuso-Fernandez I."/>
            <person name="Pacheco R."/>
            <person name="Padilla G."/>
            <person name="Ferreira P."/>
            <person name="Barriuso J."/>
            <person name="Kellner H."/>
            <person name="Castanera R."/>
            <person name="Alfaro M."/>
            <person name="Ramirez L."/>
            <person name="Pisabarro A.G."/>
            <person name="Kuo A."/>
            <person name="Tritt A."/>
            <person name="Lipzen A."/>
            <person name="He G."/>
            <person name="Yan M."/>
            <person name="Ng V."/>
            <person name="Cullen D."/>
            <person name="Martin F."/>
            <person name="Rosso M.-N."/>
            <person name="Henrissat B."/>
            <person name="Hibbett D."/>
            <person name="Martinez A.T."/>
            <person name="Grigoriev I.V."/>
        </authorList>
    </citation>
    <scope>NUCLEOTIDE SEQUENCE</scope>
    <source>
        <strain evidence="2">CIRM-BRFM 674</strain>
    </source>
</reference>
<dbReference type="AlphaFoldDB" id="A0A9P6CWG4"/>
<dbReference type="EMBL" id="MU155325">
    <property type="protein sequence ID" value="KAF9475630.1"/>
    <property type="molecule type" value="Genomic_DNA"/>
</dbReference>
<protein>
    <submittedName>
        <fullName evidence="2">Uncharacterized protein</fullName>
    </submittedName>
</protein>
<evidence type="ECO:0000256" key="1">
    <source>
        <dbReference type="SAM" id="MobiDB-lite"/>
    </source>
</evidence>
<evidence type="ECO:0000313" key="2">
    <source>
        <dbReference type="EMBL" id="KAF9475630.1"/>
    </source>
</evidence>
<accession>A0A9P6CWG4</accession>
<gene>
    <name evidence="2" type="ORF">BDN70DRAFT_883517</name>
</gene>
<comment type="caution">
    <text evidence="2">The sequence shown here is derived from an EMBL/GenBank/DDBJ whole genome shotgun (WGS) entry which is preliminary data.</text>
</comment>
<name>A0A9P6CWG4_9AGAR</name>
<keyword evidence="3" id="KW-1185">Reference proteome</keyword>
<feature type="region of interest" description="Disordered" evidence="1">
    <location>
        <begin position="54"/>
        <end position="77"/>
    </location>
</feature>
<evidence type="ECO:0000313" key="3">
    <source>
        <dbReference type="Proteomes" id="UP000807469"/>
    </source>
</evidence>
<dbReference type="Proteomes" id="UP000807469">
    <property type="component" value="Unassembled WGS sequence"/>
</dbReference>
<sequence length="126" mass="13344">MAGGMAFPLTGGMAGGLLLGDLVGNGFDGGGSGWEGRRRLLACICKHIFVQEEDGSSRGAESAEGRQSHMESHVSSRVPLKRTVLLDFSSPLAASWCPRRLQCTPSATLALHKPLPHSNKACVWLS</sequence>